<dbReference type="Proteomes" id="UP000320404">
    <property type="component" value="Unassembled WGS sequence"/>
</dbReference>
<reference evidence="2 3" key="1">
    <citation type="submission" date="2019-02" db="EMBL/GenBank/DDBJ databases">
        <title>Prokaryotic population dynamics and viral predation in marine succession experiment using metagenomics: the confinement effect.</title>
        <authorList>
            <person name="Haro-Moreno J.M."/>
            <person name="Rodriguez-Valera F."/>
            <person name="Lopez-Perez M."/>
        </authorList>
    </citation>
    <scope>NUCLEOTIDE SEQUENCE [LARGE SCALE GENOMIC DNA]</scope>
    <source>
        <strain evidence="2">MED-G158</strain>
    </source>
</reference>
<dbReference type="AlphaFoldDB" id="A0A520RTB5"/>
<evidence type="ECO:0000259" key="1">
    <source>
        <dbReference type="Pfam" id="PF03724"/>
    </source>
</evidence>
<dbReference type="PANTHER" id="PTHR35535:SF2">
    <property type="entry name" value="DUF306 DOMAIN-CONTAINING PROTEIN"/>
    <property type="match status" value="1"/>
</dbReference>
<feature type="domain" description="DUF306" evidence="1">
    <location>
        <begin position="36"/>
        <end position="144"/>
    </location>
</feature>
<dbReference type="InterPro" id="IPR053147">
    <property type="entry name" value="Hsp_HslJ-like"/>
</dbReference>
<sequence length="154" mass="17449">MTSKPVARINSIAVSGPALLCLLLGTLAFGQPQSTSPLENTSWQLIEMRGSSGLVQRPDNPENYLLRFRLENRSAITADCNEAGATWNHEGETLTLTRLVTTRKLCEAPSLFNFYIMNLQNTRRLRLEEDRLVLITDNDMAELIFEPYVFRPTF</sequence>
<dbReference type="Pfam" id="PF03724">
    <property type="entry name" value="META"/>
    <property type="match status" value="1"/>
</dbReference>
<accession>A0A520RTB5</accession>
<evidence type="ECO:0000313" key="3">
    <source>
        <dbReference type="Proteomes" id="UP000320404"/>
    </source>
</evidence>
<protein>
    <submittedName>
        <fullName evidence="2">META domain-containing protein</fullName>
    </submittedName>
</protein>
<dbReference type="EMBL" id="SHAH01000124">
    <property type="protein sequence ID" value="RZO73513.1"/>
    <property type="molecule type" value="Genomic_DNA"/>
</dbReference>
<evidence type="ECO:0000313" key="2">
    <source>
        <dbReference type="EMBL" id="RZO73513.1"/>
    </source>
</evidence>
<comment type="caution">
    <text evidence="2">The sequence shown here is derived from an EMBL/GenBank/DDBJ whole genome shotgun (WGS) entry which is preliminary data.</text>
</comment>
<proteinExistence type="predicted"/>
<dbReference type="InterPro" id="IPR038670">
    <property type="entry name" value="HslJ-like_sf"/>
</dbReference>
<gene>
    <name evidence="2" type="ORF">EVA69_06615</name>
</gene>
<organism evidence="2 3">
    <name type="scientific">OM182 bacterium</name>
    <dbReference type="NCBI Taxonomy" id="2510334"/>
    <lineage>
        <taxon>Bacteria</taxon>
        <taxon>Pseudomonadati</taxon>
        <taxon>Pseudomonadota</taxon>
        <taxon>Gammaproteobacteria</taxon>
        <taxon>OMG group</taxon>
        <taxon>OM182 clade</taxon>
    </lineage>
</organism>
<dbReference type="PANTHER" id="PTHR35535">
    <property type="entry name" value="HEAT SHOCK PROTEIN HSLJ"/>
    <property type="match status" value="1"/>
</dbReference>
<dbReference type="InterPro" id="IPR005184">
    <property type="entry name" value="DUF306_Meta_HslJ"/>
</dbReference>
<dbReference type="Gene3D" id="2.40.128.270">
    <property type="match status" value="1"/>
</dbReference>
<name>A0A520RTB5_9GAMM</name>